<dbReference type="InterPro" id="IPR012338">
    <property type="entry name" value="Beta-lactam/transpept-like"/>
</dbReference>
<protein>
    <recommendedName>
        <fullName evidence="4">D-alanyl-D-alanine carboxypeptidase/D-alanyl-D-alanine-endopeptidase</fullName>
    </recommendedName>
</protein>
<dbReference type="NCBIfam" id="TIGR00666">
    <property type="entry name" value="PBP4"/>
    <property type="match status" value="1"/>
</dbReference>
<dbReference type="GO" id="GO:0000270">
    <property type="term" value="P:peptidoglycan metabolic process"/>
    <property type="evidence" value="ECO:0007669"/>
    <property type="project" value="TreeGrafter"/>
</dbReference>
<comment type="caution">
    <text evidence="3">The sequence shown here is derived from an EMBL/GenBank/DDBJ whole genome shotgun (WGS) entry which is preliminary data.</text>
</comment>
<dbReference type="PRINTS" id="PR00922">
    <property type="entry name" value="DADACBPTASE3"/>
</dbReference>
<dbReference type="Gene3D" id="3.40.710.10">
    <property type="entry name" value="DD-peptidase/beta-lactamase superfamily"/>
    <property type="match status" value="1"/>
</dbReference>
<dbReference type="SUPFAM" id="SSF56601">
    <property type="entry name" value="beta-lactamase/transpeptidase-like"/>
    <property type="match status" value="1"/>
</dbReference>
<organism evidence="3">
    <name type="scientific">marine sediment metagenome</name>
    <dbReference type="NCBI Taxonomy" id="412755"/>
    <lineage>
        <taxon>unclassified sequences</taxon>
        <taxon>metagenomes</taxon>
        <taxon>ecological metagenomes</taxon>
    </lineage>
</organism>
<dbReference type="InterPro" id="IPR000667">
    <property type="entry name" value="Peptidase_S13"/>
</dbReference>
<dbReference type="GO" id="GO:0006508">
    <property type="term" value="P:proteolysis"/>
    <property type="evidence" value="ECO:0007669"/>
    <property type="project" value="InterPro"/>
</dbReference>
<evidence type="ECO:0000313" key="3">
    <source>
        <dbReference type="EMBL" id="KKO01486.1"/>
    </source>
</evidence>
<dbReference type="PANTHER" id="PTHR30023">
    <property type="entry name" value="D-ALANYL-D-ALANINE CARBOXYPEPTIDASE"/>
    <property type="match status" value="1"/>
</dbReference>
<dbReference type="PANTHER" id="PTHR30023:SF0">
    <property type="entry name" value="PENICILLIN-SENSITIVE CARBOXYPEPTIDASE A"/>
    <property type="match status" value="1"/>
</dbReference>
<accession>A0A0F9V8B5</accession>
<name>A0A0F9V8B5_9ZZZZ</name>
<reference evidence="3" key="1">
    <citation type="journal article" date="2015" name="Nature">
        <title>Complex archaea that bridge the gap between prokaryotes and eukaryotes.</title>
        <authorList>
            <person name="Spang A."/>
            <person name="Saw J.H."/>
            <person name="Jorgensen S.L."/>
            <person name="Zaremba-Niedzwiedzka K."/>
            <person name="Martijn J."/>
            <person name="Lind A.E."/>
            <person name="van Eijk R."/>
            <person name="Schleper C."/>
            <person name="Guy L."/>
            <person name="Ettema T.J."/>
        </authorList>
    </citation>
    <scope>NUCLEOTIDE SEQUENCE</scope>
</reference>
<sequence>MLNSLKISLRCLIPAVGIIMMPVAALAADVGKLPSQISSALASARVPAQAFSLAVIPLEGQGMSQFVNADQVFNPASTMKLVTTYAALELLGPTYQWQSDFYGTGPVRNGELQGDLVFSGSGDPKLTMERVWLMLRELRTAGVHVVRGNLVLEPGDLRMPLDAAPFKDDGNDPTRPFLVEPDPLLTNLKLLTLSSFAEGDKVRTHLEPPLAEVTVNNQLKILPAVKSCPWPNVAYSVKDSGTHAQITLTGALHQGCSAQRYLSALDSQTYTGGMIRALWQEMGGTIVGDTRLGMAPSNARLLARSTSPDLVSVVRDINKFSNNTMARQLFLTIGRENRSSVDIDDHKAATRTINKWLTEKGLQPDGLVLDNGSGLSRIERITARDMAQLLQQAWASPYASEFIASMPLAAMDGTMRRRLRNTDMVGQAHIKTGSLRGVRAIAGITRDANGQSWAVTAIVNHASAGASREALDLVLKDVYRRAPTDIATSR</sequence>
<proteinExistence type="inferred from homology"/>
<dbReference type="Pfam" id="PF02113">
    <property type="entry name" value="Peptidase_S13"/>
    <property type="match status" value="1"/>
</dbReference>
<dbReference type="EMBL" id="LAZR01000035">
    <property type="protein sequence ID" value="KKO01486.1"/>
    <property type="molecule type" value="Genomic_DNA"/>
</dbReference>
<keyword evidence="2" id="KW-0378">Hydrolase</keyword>
<evidence type="ECO:0008006" key="4">
    <source>
        <dbReference type="Google" id="ProtNLM"/>
    </source>
</evidence>
<comment type="similarity">
    <text evidence="1">Belongs to the peptidase S13 family.</text>
</comment>
<dbReference type="GO" id="GO:0004185">
    <property type="term" value="F:serine-type carboxypeptidase activity"/>
    <property type="evidence" value="ECO:0007669"/>
    <property type="project" value="InterPro"/>
</dbReference>
<gene>
    <name evidence="3" type="ORF">LCGC14_0117000</name>
</gene>
<dbReference type="Gene3D" id="3.50.80.20">
    <property type="entry name" value="D-Ala-D-Ala carboxypeptidase C, peptidase S13"/>
    <property type="match status" value="1"/>
</dbReference>
<evidence type="ECO:0000256" key="1">
    <source>
        <dbReference type="ARBA" id="ARBA00006096"/>
    </source>
</evidence>
<dbReference type="AlphaFoldDB" id="A0A0F9V8B5"/>
<evidence type="ECO:0000256" key="2">
    <source>
        <dbReference type="ARBA" id="ARBA00022801"/>
    </source>
</evidence>